<dbReference type="PANTHER" id="PTHR12677">
    <property type="entry name" value="GOLGI APPARATUS MEMBRANE PROTEIN TVP38-RELATED"/>
    <property type="match status" value="1"/>
</dbReference>
<feature type="transmembrane region" description="Helical" evidence="6">
    <location>
        <begin position="50"/>
        <end position="71"/>
    </location>
</feature>
<evidence type="ECO:0000256" key="3">
    <source>
        <dbReference type="ARBA" id="ARBA00022692"/>
    </source>
</evidence>
<dbReference type="AlphaFoldDB" id="A0A0D8IC20"/>
<accession>A0A0D8IC20</accession>
<dbReference type="GO" id="GO:0005886">
    <property type="term" value="C:plasma membrane"/>
    <property type="evidence" value="ECO:0007669"/>
    <property type="project" value="UniProtKB-SubCell"/>
</dbReference>
<dbReference type="InterPro" id="IPR015414">
    <property type="entry name" value="TMEM64"/>
</dbReference>
<evidence type="ECO:0000256" key="4">
    <source>
        <dbReference type="ARBA" id="ARBA00022989"/>
    </source>
</evidence>
<dbReference type="Proteomes" id="UP000035704">
    <property type="component" value="Chromosome"/>
</dbReference>
<dbReference type="EMBL" id="CP009687">
    <property type="protein sequence ID" value="AKL95665.1"/>
    <property type="molecule type" value="Genomic_DNA"/>
</dbReference>
<dbReference type="PANTHER" id="PTHR12677:SF59">
    <property type="entry name" value="GOLGI APPARATUS MEMBRANE PROTEIN TVP38-RELATED"/>
    <property type="match status" value="1"/>
</dbReference>
<dbReference type="InterPro" id="IPR032816">
    <property type="entry name" value="VTT_dom"/>
</dbReference>
<evidence type="ECO:0000313" key="7">
    <source>
        <dbReference type="EMBL" id="AKL95665.1"/>
    </source>
</evidence>
<protein>
    <recommendedName>
        <fullName evidence="6">TVP38/TMEM64 family membrane protein</fullName>
    </recommendedName>
</protein>
<keyword evidence="5 6" id="KW-0472">Membrane</keyword>
<feature type="transmembrane region" description="Helical" evidence="6">
    <location>
        <begin position="83"/>
        <end position="104"/>
    </location>
</feature>
<evidence type="ECO:0000256" key="6">
    <source>
        <dbReference type="RuleBase" id="RU366058"/>
    </source>
</evidence>
<reference evidence="7 8" key="1">
    <citation type="submission" date="2014-10" db="EMBL/GenBank/DDBJ databases">
        <title>Genome sequence of Clostridium aceticum DSM 1496.</title>
        <authorList>
            <person name="Poehlein A."/>
            <person name="Schiel-Bengelsdorf B."/>
            <person name="Gottschalk G."/>
            <person name="Duerre P."/>
            <person name="Daniel R."/>
        </authorList>
    </citation>
    <scope>NUCLEOTIDE SEQUENCE [LARGE SCALE GENOMIC DNA]</scope>
    <source>
        <strain evidence="7 8">DSM 1496</strain>
    </source>
</reference>
<feature type="transmembrane region" description="Helical" evidence="6">
    <location>
        <begin position="170"/>
        <end position="188"/>
    </location>
</feature>
<sequence length="233" mass="26962">MNNTIKIFKAILLILIFSLCLYINRLLPVQSKDDLINFFNELTNYKNIDGIFVGVTVVISILCIPISWMKALGGIYFGVGRGFMYGLLAATISCGISFLIARFLGREVVNHLYNRFFKHKLSPKIRNCLEGRKDLSFTYIFLLRNMYFIPFALTNYLLGVTYISFKKYMLASFLGMIPGTFMYSYFFAKSLRIQENPTELILPIFFVGCYYVLVYILKKVLTQKSKVVCFEKE</sequence>
<dbReference type="RefSeq" id="WP_044825029.1">
    <property type="nucleotide sequence ID" value="NZ_JYHU01000012.1"/>
</dbReference>
<keyword evidence="8" id="KW-1185">Reference proteome</keyword>
<evidence type="ECO:0000256" key="1">
    <source>
        <dbReference type="ARBA" id="ARBA00004651"/>
    </source>
</evidence>
<evidence type="ECO:0000256" key="5">
    <source>
        <dbReference type="ARBA" id="ARBA00023136"/>
    </source>
</evidence>
<gene>
    <name evidence="7" type="ORF">CACET_c22190</name>
</gene>
<evidence type="ECO:0000256" key="2">
    <source>
        <dbReference type="ARBA" id="ARBA00022475"/>
    </source>
</evidence>
<dbReference type="Pfam" id="PF09335">
    <property type="entry name" value="VTT_dom"/>
    <property type="match status" value="1"/>
</dbReference>
<dbReference type="STRING" id="84022.CACET_c22190"/>
<feature type="transmembrane region" description="Helical" evidence="6">
    <location>
        <begin position="200"/>
        <end position="217"/>
    </location>
</feature>
<dbReference type="KEGG" id="cace:CACET_c22190"/>
<keyword evidence="4 6" id="KW-1133">Transmembrane helix</keyword>
<comment type="subcellular location">
    <subcellularLocation>
        <location evidence="1 6">Cell membrane</location>
        <topology evidence="1 6">Multi-pass membrane protein</topology>
    </subcellularLocation>
</comment>
<organism evidence="7 8">
    <name type="scientific">Clostridium aceticum</name>
    <dbReference type="NCBI Taxonomy" id="84022"/>
    <lineage>
        <taxon>Bacteria</taxon>
        <taxon>Bacillati</taxon>
        <taxon>Bacillota</taxon>
        <taxon>Clostridia</taxon>
        <taxon>Eubacteriales</taxon>
        <taxon>Clostridiaceae</taxon>
        <taxon>Clostridium</taxon>
    </lineage>
</organism>
<feature type="transmembrane region" description="Helical" evidence="6">
    <location>
        <begin position="139"/>
        <end position="158"/>
    </location>
</feature>
<keyword evidence="3 6" id="KW-0812">Transmembrane</keyword>
<evidence type="ECO:0000313" key="8">
    <source>
        <dbReference type="Proteomes" id="UP000035704"/>
    </source>
</evidence>
<dbReference type="PATRIC" id="fig|84022.5.peg.490"/>
<name>A0A0D8IC20_9CLOT</name>
<comment type="similarity">
    <text evidence="6">Belongs to the TVP38/TMEM64 family.</text>
</comment>
<proteinExistence type="inferred from homology"/>
<keyword evidence="2 6" id="KW-1003">Cell membrane</keyword>